<dbReference type="STRING" id="1408157.A0A1J7JXX7"/>
<dbReference type="OrthoDB" id="10251809at2759"/>
<feature type="transmembrane region" description="Helical" evidence="1">
    <location>
        <begin position="497"/>
        <end position="521"/>
    </location>
</feature>
<sequence length="529" mass="57055">DLSQHFCRIYRHASVYADGKIYIDGGNAYIPKGNTTFSDTSASDWTKGMNNNLLVLDLSKNFTNQDTFPYSSLHKGPDVPSSLIEHALWYSAATRKIYQLGGWWSFNNVNDPGFKNISAIPESAIWEFDIDTQSWSVADDFVLVNTGSKIDRPGAAANCDAPSLNMSFIFEGYVQQRSDHDYTTFAQSSEYKFLEGMLALDTSKEVSKPTLTNISVPVQMLGQDFGPRMNGAMVHVPVGNKGVVVQIGGQIPVNTTASPYGIPIKDANANNVNVCIPLKYVDIYDIETGIWFRQETFGLTDGMPFGRSDICTVMVPAKDNSSFNIYMVAGVDTYATVLTVEEIWVLTLPTFQWTLVHTRADGMYGHTCHAVGENLVIVGGMQTKPEGGDVSTCAQHMPAEIFSLATQEYTGHFDAAGAERPAPVPSKVVAAIGGTADGGAYVTSPKVWSDLYLQYIFNPSLTRPAYTPAYVLANSTGGNNTTAPPPATAAPSGTNKAVIGGAVGGVLGAALVAALIIGLCLHHRKKTRR</sequence>
<protein>
    <recommendedName>
        <fullName evidence="4">Kelch repeat protein</fullName>
    </recommendedName>
</protein>
<dbReference type="SUPFAM" id="SSF117281">
    <property type="entry name" value="Kelch motif"/>
    <property type="match status" value="1"/>
</dbReference>
<dbReference type="EMBL" id="KV875093">
    <property type="protein sequence ID" value="OIW34968.1"/>
    <property type="molecule type" value="Genomic_DNA"/>
</dbReference>
<keyword evidence="1" id="KW-0812">Transmembrane</keyword>
<keyword evidence="3" id="KW-1185">Reference proteome</keyword>
<dbReference type="InParanoid" id="A0A1J7JXX7"/>
<dbReference type="PANTHER" id="PTHR23244">
    <property type="entry name" value="KELCH REPEAT DOMAIN"/>
    <property type="match status" value="1"/>
</dbReference>
<gene>
    <name evidence="2" type="ORF">CONLIGDRAFT_562138</name>
</gene>
<evidence type="ECO:0000313" key="3">
    <source>
        <dbReference type="Proteomes" id="UP000182658"/>
    </source>
</evidence>
<name>A0A1J7JXX7_9PEZI</name>
<evidence type="ECO:0000256" key="1">
    <source>
        <dbReference type="SAM" id="Phobius"/>
    </source>
</evidence>
<feature type="non-terminal residue" evidence="2">
    <location>
        <position position="1"/>
    </location>
</feature>
<keyword evidence="1" id="KW-1133">Transmembrane helix</keyword>
<dbReference type="AlphaFoldDB" id="A0A1J7JXX7"/>
<feature type="non-terminal residue" evidence="2">
    <location>
        <position position="529"/>
    </location>
</feature>
<organism evidence="2 3">
    <name type="scientific">Coniochaeta ligniaria NRRL 30616</name>
    <dbReference type="NCBI Taxonomy" id="1408157"/>
    <lineage>
        <taxon>Eukaryota</taxon>
        <taxon>Fungi</taxon>
        <taxon>Dikarya</taxon>
        <taxon>Ascomycota</taxon>
        <taxon>Pezizomycotina</taxon>
        <taxon>Sordariomycetes</taxon>
        <taxon>Sordariomycetidae</taxon>
        <taxon>Coniochaetales</taxon>
        <taxon>Coniochaetaceae</taxon>
        <taxon>Coniochaeta</taxon>
    </lineage>
</organism>
<keyword evidence="1" id="KW-0472">Membrane</keyword>
<proteinExistence type="predicted"/>
<reference evidence="2 3" key="1">
    <citation type="submission" date="2016-10" db="EMBL/GenBank/DDBJ databases">
        <title>Draft genome sequence of Coniochaeta ligniaria NRRL30616, a lignocellulolytic fungus for bioabatement of inhibitors in plant biomass hydrolysates.</title>
        <authorList>
            <consortium name="DOE Joint Genome Institute"/>
            <person name="Jimenez D.J."/>
            <person name="Hector R.E."/>
            <person name="Riley R."/>
            <person name="Sun H."/>
            <person name="Grigoriev I.V."/>
            <person name="Van Elsas J.D."/>
            <person name="Nichols N.N."/>
        </authorList>
    </citation>
    <scope>NUCLEOTIDE SEQUENCE [LARGE SCALE GENOMIC DNA]</scope>
    <source>
        <strain evidence="2 3">NRRL 30616</strain>
    </source>
</reference>
<dbReference type="PANTHER" id="PTHR23244:SF497">
    <property type="entry name" value="WALL ANCHORED PROTEIN, PUTATIVE-RELATED"/>
    <property type="match status" value="1"/>
</dbReference>
<dbReference type="Proteomes" id="UP000182658">
    <property type="component" value="Unassembled WGS sequence"/>
</dbReference>
<evidence type="ECO:0000313" key="2">
    <source>
        <dbReference type="EMBL" id="OIW34968.1"/>
    </source>
</evidence>
<evidence type="ECO:0008006" key="4">
    <source>
        <dbReference type="Google" id="ProtNLM"/>
    </source>
</evidence>
<accession>A0A1J7JXX7</accession>
<dbReference type="Gene3D" id="2.120.10.80">
    <property type="entry name" value="Kelch-type beta propeller"/>
    <property type="match status" value="2"/>
</dbReference>
<dbReference type="InterPro" id="IPR015915">
    <property type="entry name" value="Kelch-typ_b-propeller"/>
</dbReference>